<gene>
    <name evidence="2" type="ORF">E1301_Tti003306</name>
</gene>
<dbReference type="AlphaFoldDB" id="A0A5A9PRB9"/>
<evidence type="ECO:0000313" key="3">
    <source>
        <dbReference type="Proteomes" id="UP000324632"/>
    </source>
</evidence>
<keyword evidence="3" id="KW-1185">Reference proteome</keyword>
<dbReference type="EMBL" id="SOYY01000003">
    <property type="protein sequence ID" value="KAA0723579.1"/>
    <property type="molecule type" value="Genomic_DNA"/>
</dbReference>
<proteinExistence type="predicted"/>
<feature type="region of interest" description="Disordered" evidence="1">
    <location>
        <begin position="56"/>
        <end position="79"/>
    </location>
</feature>
<sequence length="112" mass="13087">MNEARSSLSDVRWLLLLTDNHCEQCMEINLIKNQKFHLNQQEFNQSDTYFHRCTVSPSGAQRKNQNHCPKPIGTATGHKYNTHTQLIKEKLDNVKAEMQRISTAHLDQRPER</sequence>
<name>A0A5A9PRB9_9TELE</name>
<comment type="caution">
    <text evidence="2">The sequence shown here is derived from an EMBL/GenBank/DDBJ whole genome shotgun (WGS) entry which is preliminary data.</text>
</comment>
<accession>A0A5A9PRB9</accession>
<organism evidence="2 3">
    <name type="scientific">Triplophysa tibetana</name>
    <dbReference type="NCBI Taxonomy" id="1572043"/>
    <lineage>
        <taxon>Eukaryota</taxon>
        <taxon>Metazoa</taxon>
        <taxon>Chordata</taxon>
        <taxon>Craniata</taxon>
        <taxon>Vertebrata</taxon>
        <taxon>Euteleostomi</taxon>
        <taxon>Actinopterygii</taxon>
        <taxon>Neopterygii</taxon>
        <taxon>Teleostei</taxon>
        <taxon>Ostariophysi</taxon>
        <taxon>Cypriniformes</taxon>
        <taxon>Nemacheilidae</taxon>
        <taxon>Triplophysa</taxon>
    </lineage>
</organism>
<evidence type="ECO:0000256" key="1">
    <source>
        <dbReference type="SAM" id="MobiDB-lite"/>
    </source>
</evidence>
<reference evidence="2 3" key="1">
    <citation type="journal article" date="2019" name="Mol. Ecol. Resour.">
        <title>Chromosome-level genome assembly of Triplophysa tibetana, a fish adapted to the harsh high-altitude environment of the Tibetan Plateau.</title>
        <authorList>
            <person name="Yang X."/>
            <person name="Liu H."/>
            <person name="Ma Z."/>
            <person name="Zou Y."/>
            <person name="Zou M."/>
            <person name="Mao Y."/>
            <person name="Li X."/>
            <person name="Wang H."/>
            <person name="Chen T."/>
            <person name="Wang W."/>
            <person name="Yang R."/>
        </authorList>
    </citation>
    <scope>NUCLEOTIDE SEQUENCE [LARGE SCALE GENOMIC DNA]</scope>
    <source>
        <strain evidence="2">TTIB1903HZAU</strain>
        <tissue evidence="2">Muscle</tissue>
    </source>
</reference>
<evidence type="ECO:0000313" key="2">
    <source>
        <dbReference type="EMBL" id="KAA0723579.1"/>
    </source>
</evidence>
<protein>
    <submittedName>
        <fullName evidence="2">Uncharacterized protein</fullName>
    </submittedName>
</protein>
<feature type="compositionally biased region" description="Polar residues" evidence="1">
    <location>
        <begin position="56"/>
        <end position="67"/>
    </location>
</feature>
<dbReference type="Proteomes" id="UP000324632">
    <property type="component" value="Chromosome 3"/>
</dbReference>